<evidence type="ECO:0000313" key="9">
    <source>
        <dbReference type="Proteomes" id="UP000007485"/>
    </source>
</evidence>
<proteinExistence type="predicted"/>
<dbReference type="MEROPS" id="C26.959"/>
<dbReference type="PRINTS" id="PR00099">
    <property type="entry name" value="CPSGATASE"/>
</dbReference>
<evidence type="ECO:0000256" key="2">
    <source>
        <dbReference type="ARBA" id="ARBA00012266"/>
    </source>
</evidence>
<dbReference type="SUPFAM" id="SSF52317">
    <property type="entry name" value="Class I glutamine amidotransferase-like"/>
    <property type="match status" value="1"/>
</dbReference>
<organism evidence="8 9">
    <name type="scientific">Vulcanisaeta moutnovskia (strain 768-28)</name>
    <dbReference type="NCBI Taxonomy" id="985053"/>
    <lineage>
        <taxon>Archaea</taxon>
        <taxon>Thermoproteota</taxon>
        <taxon>Thermoprotei</taxon>
        <taxon>Thermoproteales</taxon>
        <taxon>Thermoproteaceae</taxon>
        <taxon>Vulcanisaeta</taxon>
    </lineage>
</organism>
<feature type="domain" description="Glutamine amidotransferase" evidence="7">
    <location>
        <begin position="6"/>
        <end position="190"/>
    </location>
</feature>
<sequence>MDLVIIIDNYDSFTYNIAQYVGELGTKPLVFRNDEVTVRIIERLRPSGIIISPGPGNPLNPRDVGVSRDVIQYFRGRVPILGICLGHQLIGVAFGARIRRARTIKHGKTSIIRLIKPSLIFQGLPEKIEGMRYHSLVIDDVPSELIITAVSEDDNEVMAIQHREYPIFGVQFHPESIGTPMGKEILKNFLSLG</sequence>
<dbReference type="PROSITE" id="PS51273">
    <property type="entry name" value="GATASE_TYPE_1"/>
    <property type="match status" value="1"/>
</dbReference>
<dbReference type="CDD" id="cd01743">
    <property type="entry name" value="GATase1_Anthranilate_Synthase"/>
    <property type="match status" value="1"/>
</dbReference>
<comment type="catalytic activity">
    <reaction evidence="6">
        <text>chorismate + L-glutamine = anthranilate + pyruvate + L-glutamate + H(+)</text>
        <dbReference type="Rhea" id="RHEA:21732"/>
        <dbReference type="ChEBI" id="CHEBI:15361"/>
        <dbReference type="ChEBI" id="CHEBI:15378"/>
        <dbReference type="ChEBI" id="CHEBI:16567"/>
        <dbReference type="ChEBI" id="CHEBI:29748"/>
        <dbReference type="ChEBI" id="CHEBI:29985"/>
        <dbReference type="ChEBI" id="CHEBI:58359"/>
        <dbReference type="EC" id="4.1.3.27"/>
    </reaction>
</comment>
<reference evidence="8 9" key="1">
    <citation type="journal article" date="2011" name="J. Bacteriol.">
        <title>Complete genome sequence of 'Vulcanisaeta moutnovskia' strain 768-28, a novel member of the hyperthermophilic crenarchaeal genus vulcanisaeta.</title>
        <authorList>
            <person name="Gumerov V.M."/>
            <person name="Mardanov A.V."/>
            <person name="Beletsky A.V."/>
            <person name="Prokofeva M.I."/>
            <person name="Bonch-Osmolovskaya E.A."/>
            <person name="Ravin N.V."/>
            <person name="Skryabin K.G."/>
        </authorList>
    </citation>
    <scope>NUCLEOTIDE SEQUENCE [LARGE SCALE GENOMIC DNA]</scope>
    <source>
        <strain evidence="8 9">768-28</strain>
    </source>
</reference>
<dbReference type="EMBL" id="CP002529">
    <property type="protein sequence ID" value="ADY01622.1"/>
    <property type="molecule type" value="Genomic_DNA"/>
</dbReference>
<dbReference type="InterPro" id="IPR017926">
    <property type="entry name" value="GATASE"/>
</dbReference>
<dbReference type="InterPro" id="IPR029062">
    <property type="entry name" value="Class_I_gatase-like"/>
</dbReference>
<keyword evidence="9" id="KW-1185">Reference proteome</keyword>
<dbReference type="HOGENOM" id="CLU_014340_1_2_2"/>
<dbReference type="OrthoDB" id="3321at2157"/>
<dbReference type="PANTHER" id="PTHR43418:SF4">
    <property type="entry name" value="MULTIFUNCTIONAL TRYPTOPHAN BIOSYNTHESIS PROTEIN"/>
    <property type="match status" value="1"/>
</dbReference>
<name>F0QT33_VULM7</name>
<dbReference type="Proteomes" id="UP000007485">
    <property type="component" value="Chromosome"/>
</dbReference>
<dbReference type="EC" id="4.1.3.27" evidence="2"/>
<dbReference type="Pfam" id="PF00117">
    <property type="entry name" value="GATase"/>
    <property type="match status" value="1"/>
</dbReference>
<comment type="pathway">
    <text evidence="1">Amino-acid biosynthesis; L-tryptophan biosynthesis; L-tryptophan from chorismate: step 1/5.</text>
</comment>
<dbReference type="PRINTS" id="PR00096">
    <property type="entry name" value="GATASE"/>
</dbReference>
<dbReference type="GO" id="GO:0004049">
    <property type="term" value="F:anthranilate synthase activity"/>
    <property type="evidence" value="ECO:0007669"/>
    <property type="project" value="UniProtKB-EC"/>
</dbReference>
<evidence type="ECO:0000256" key="1">
    <source>
        <dbReference type="ARBA" id="ARBA00004873"/>
    </source>
</evidence>
<dbReference type="Gene3D" id="3.40.50.880">
    <property type="match status" value="1"/>
</dbReference>
<dbReference type="GO" id="GO:0005829">
    <property type="term" value="C:cytosol"/>
    <property type="evidence" value="ECO:0007669"/>
    <property type="project" value="TreeGrafter"/>
</dbReference>
<keyword evidence="3" id="KW-0822">Tryptophan biosynthesis</keyword>
<keyword evidence="3" id="KW-0028">Amino-acid biosynthesis</keyword>
<evidence type="ECO:0000259" key="7">
    <source>
        <dbReference type="Pfam" id="PF00117"/>
    </source>
</evidence>
<dbReference type="KEGG" id="vmo:VMUT_1417"/>
<evidence type="ECO:0000256" key="5">
    <source>
        <dbReference type="ARBA" id="ARBA00023141"/>
    </source>
</evidence>
<dbReference type="eggNOG" id="arCOG00086">
    <property type="taxonomic scope" value="Archaea"/>
</dbReference>
<gene>
    <name evidence="8" type="ordered locus">VMUT_1417</name>
</gene>
<keyword evidence="4 8" id="KW-0315">Glutamine amidotransferase</keyword>
<keyword evidence="5" id="KW-0057">Aromatic amino acid biosynthesis</keyword>
<dbReference type="AlphaFoldDB" id="F0QT33"/>
<evidence type="ECO:0000313" key="8">
    <source>
        <dbReference type="EMBL" id="ADY01622.1"/>
    </source>
</evidence>
<dbReference type="InterPro" id="IPR050472">
    <property type="entry name" value="Anth_synth/Amidotransfase"/>
</dbReference>
<dbReference type="PANTHER" id="PTHR43418">
    <property type="entry name" value="MULTIFUNCTIONAL TRYPTOPHAN BIOSYNTHESIS PROTEIN-RELATED"/>
    <property type="match status" value="1"/>
</dbReference>
<evidence type="ECO:0000256" key="3">
    <source>
        <dbReference type="ARBA" id="ARBA00022822"/>
    </source>
</evidence>
<evidence type="ECO:0000256" key="6">
    <source>
        <dbReference type="ARBA" id="ARBA00047683"/>
    </source>
</evidence>
<dbReference type="NCBIfam" id="TIGR00566">
    <property type="entry name" value="trpG_papA"/>
    <property type="match status" value="1"/>
</dbReference>
<dbReference type="STRING" id="985053.VMUT_1417"/>
<evidence type="ECO:0000256" key="4">
    <source>
        <dbReference type="ARBA" id="ARBA00022962"/>
    </source>
</evidence>
<accession>F0QT33</accession>
<dbReference type="PRINTS" id="PR00097">
    <property type="entry name" value="ANTSNTHASEII"/>
</dbReference>
<dbReference type="RefSeq" id="WP_013604784.1">
    <property type="nucleotide sequence ID" value="NC_015151.1"/>
</dbReference>
<dbReference type="InterPro" id="IPR006221">
    <property type="entry name" value="TrpG/PapA_dom"/>
</dbReference>
<protein>
    <recommendedName>
        <fullName evidence="2">anthranilate synthase</fullName>
        <ecNumber evidence="2">4.1.3.27</ecNumber>
    </recommendedName>
</protein>
<dbReference type="GeneID" id="10289069"/>
<dbReference type="FunFam" id="3.40.50.880:FF:000003">
    <property type="entry name" value="Anthranilate synthase component II"/>
    <property type="match status" value="1"/>
</dbReference>
<dbReference type="GO" id="GO:0000162">
    <property type="term" value="P:L-tryptophan biosynthetic process"/>
    <property type="evidence" value="ECO:0007669"/>
    <property type="project" value="UniProtKB-KW"/>
</dbReference>
<dbReference type="GO" id="GO:0016740">
    <property type="term" value="F:transferase activity"/>
    <property type="evidence" value="ECO:0007669"/>
    <property type="project" value="UniProtKB-KW"/>
</dbReference>